<feature type="non-terminal residue" evidence="2">
    <location>
        <position position="271"/>
    </location>
</feature>
<feature type="transmembrane region" description="Helical" evidence="1">
    <location>
        <begin position="63"/>
        <end position="82"/>
    </location>
</feature>
<dbReference type="OrthoDB" id="9815466at2"/>
<keyword evidence="1" id="KW-0812">Transmembrane</keyword>
<accession>A0A2T4S6X2</accession>
<dbReference type="Proteomes" id="UP000240400">
    <property type="component" value="Unassembled WGS sequence"/>
</dbReference>
<feature type="transmembrane region" description="Helical" evidence="1">
    <location>
        <begin position="121"/>
        <end position="139"/>
    </location>
</feature>
<feature type="transmembrane region" description="Helical" evidence="1">
    <location>
        <begin position="145"/>
        <end position="161"/>
    </location>
</feature>
<feature type="transmembrane region" description="Helical" evidence="1">
    <location>
        <begin position="173"/>
        <end position="191"/>
    </location>
</feature>
<keyword evidence="1" id="KW-0472">Membrane</keyword>
<gene>
    <name evidence="2" type="ORF">BUZ61_14110</name>
</gene>
<dbReference type="PANTHER" id="PTHR38454:SF1">
    <property type="entry name" value="INTEGRAL MEMBRANE PROTEIN"/>
    <property type="match status" value="1"/>
</dbReference>
<dbReference type="EMBL" id="PZHR01000268">
    <property type="protein sequence ID" value="PTK53343.1"/>
    <property type="molecule type" value="Genomic_DNA"/>
</dbReference>
<dbReference type="Pfam" id="PF09586">
    <property type="entry name" value="YfhO"/>
    <property type="match status" value="1"/>
</dbReference>
<evidence type="ECO:0000313" key="2">
    <source>
        <dbReference type="EMBL" id="PTK53343.1"/>
    </source>
</evidence>
<dbReference type="InterPro" id="IPR018580">
    <property type="entry name" value="Uncharacterised_YfhO"/>
</dbReference>
<sequence>FYTGVSAVMANDRQINPNLTFSLLIDFKEKYHMFSDGFYITISTLTFIALFAFRLYKHYFYRLFAILTWIMLIGSLTPYFDSFFNGFSLPARRWVYILGLSSSVLIALFLLHLSEVSIKQYLYTALGCVVVMLYMYTQYDGNNTWMWVTLILMIFLFICLYQPHLLKRKATNIAIVLLVFIQQLVMIQNYHDTHMSIYERPIAAMKEDKYNNAKLQHKFDQLQREKDPFSRIEYLSFPAQNSPLIYGFRGIALYSSLFNGDILNYYDKTMQ</sequence>
<organism evidence="2 3">
    <name type="scientific">Staphylococcus nepalensis</name>
    <dbReference type="NCBI Taxonomy" id="214473"/>
    <lineage>
        <taxon>Bacteria</taxon>
        <taxon>Bacillati</taxon>
        <taxon>Bacillota</taxon>
        <taxon>Bacilli</taxon>
        <taxon>Bacillales</taxon>
        <taxon>Staphylococcaceae</taxon>
        <taxon>Staphylococcus</taxon>
    </lineage>
</organism>
<feature type="transmembrane region" description="Helical" evidence="1">
    <location>
        <begin position="94"/>
        <end position="114"/>
    </location>
</feature>
<name>A0A2T4S6X2_9STAP</name>
<evidence type="ECO:0000313" key="3">
    <source>
        <dbReference type="Proteomes" id="UP000240400"/>
    </source>
</evidence>
<feature type="non-terminal residue" evidence="2">
    <location>
        <position position="1"/>
    </location>
</feature>
<protein>
    <submittedName>
        <fullName evidence="2">Uncharacterized protein</fullName>
    </submittedName>
</protein>
<evidence type="ECO:0000256" key="1">
    <source>
        <dbReference type="SAM" id="Phobius"/>
    </source>
</evidence>
<reference evidence="2 3" key="1">
    <citation type="journal article" date="2016" name="Front. Microbiol.">
        <title>Comprehensive Phylogenetic Analysis of Bovine Non-aureus Staphylococci Species Based on Whole-Genome Sequencing.</title>
        <authorList>
            <person name="Naushad S."/>
            <person name="Barkema H.W."/>
            <person name="Luby C."/>
            <person name="Condas L.A."/>
            <person name="Nobrega D.B."/>
            <person name="Carson D.A."/>
            <person name="De Buck J."/>
        </authorList>
    </citation>
    <scope>NUCLEOTIDE SEQUENCE [LARGE SCALE GENOMIC DNA]</scope>
    <source>
        <strain evidence="2 3">SNUC 4337</strain>
    </source>
</reference>
<feature type="transmembrane region" description="Helical" evidence="1">
    <location>
        <begin position="37"/>
        <end position="56"/>
    </location>
</feature>
<dbReference type="PANTHER" id="PTHR38454">
    <property type="entry name" value="INTEGRAL MEMBRANE PROTEIN-RELATED"/>
    <property type="match status" value="1"/>
</dbReference>
<keyword evidence="1" id="KW-1133">Transmembrane helix</keyword>
<dbReference type="AlphaFoldDB" id="A0A2T4S6X2"/>
<comment type="caution">
    <text evidence="2">The sequence shown here is derived from an EMBL/GenBank/DDBJ whole genome shotgun (WGS) entry which is preliminary data.</text>
</comment>
<proteinExistence type="predicted"/>